<dbReference type="EnsemblMetazoa" id="XM_028660337.1">
    <property type="protein sequence ID" value="XP_028516138.1"/>
    <property type="gene ID" value="LOC114575462"/>
</dbReference>
<dbReference type="GeneID" id="114575462"/>
<dbReference type="SMART" id="SM00034">
    <property type="entry name" value="CLECT"/>
    <property type="match status" value="1"/>
</dbReference>
<proteinExistence type="predicted"/>
<dbReference type="SUPFAM" id="SSF56436">
    <property type="entry name" value="C-type lectin-like"/>
    <property type="match status" value="1"/>
</dbReference>
<dbReference type="InterPro" id="IPR016187">
    <property type="entry name" value="CTDL_fold"/>
</dbReference>
<dbReference type="InterPro" id="IPR050111">
    <property type="entry name" value="C-type_lectin/snaclec_domain"/>
</dbReference>
<reference evidence="2" key="1">
    <citation type="submission" date="2022-11" db="UniProtKB">
        <authorList>
            <consortium name="EnsemblMetazoa"/>
        </authorList>
    </citation>
    <scope>IDENTIFICATION</scope>
</reference>
<evidence type="ECO:0000259" key="1">
    <source>
        <dbReference type="PROSITE" id="PS50041"/>
    </source>
</evidence>
<dbReference type="AlphaFoldDB" id="A0A913YM83"/>
<keyword evidence="3" id="KW-1185">Reference proteome</keyword>
<protein>
    <recommendedName>
        <fullName evidence="1">C-type lectin domain-containing protein</fullName>
    </recommendedName>
</protein>
<sequence>MRLKGSTWNEGQETCSDFNKGGLVVMETEGERSYIKSMIRLASNKFENKWYIGLKKEGRSWKWTNDIPVTSSHWSNGQPSGQGNFGVMTSDGMWFDEDGTNPYAIICEYESDGVCVQPGADQF</sequence>
<dbReference type="OrthoDB" id="5976046at2759"/>
<accession>A0A913YM83</accession>
<evidence type="ECO:0000313" key="3">
    <source>
        <dbReference type="Proteomes" id="UP000887567"/>
    </source>
</evidence>
<dbReference type="RefSeq" id="XP_028516138.1">
    <property type="nucleotide sequence ID" value="XM_028660337.1"/>
</dbReference>
<organism evidence="2 3">
    <name type="scientific">Exaiptasia diaphana</name>
    <name type="common">Tropical sea anemone</name>
    <name type="synonym">Aiptasia pulchella</name>
    <dbReference type="NCBI Taxonomy" id="2652724"/>
    <lineage>
        <taxon>Eukaryota</taxon>
        <taxon>Metazoa</taxon>
        <taxon>Cnidaria</taxon>
        <taxon>Anthozoa</taxon>
        <taxon>Hexacorallia</taxon>
        <taxon>Actiniaria</taxon>
        <taxon>Aiptasiidae</taxon>
        <taxon>Exaiptasia</taxon>
    </lineage>
</organism>
<dbReference type="CDD" id="cd00037">
    <property type="entry name" value="CLECT"/>
    <property type="match status" value="1"/>
</dbReference>
<dbReference type="PANTHER" id="PTHR22803">
    <property type="entry name" value="MANNOSE, PHOSPHOLIPASE, LECTIN RECEPTOR RELATED"/>
    <property type="match status" value="1"/>
</dbReference>
<dbReference type="Pfam" id="PF00059">
    <property type="entry name" value="Lectin_C"/>
    <property type="match status" value="1"/>
</dbReference>
<evidence type="ECO:0000313" key="2">
    <source>
        <dbReference type="EnsemblMetazoa" id="XP_028516138.1"/>
    </source>
</evidence>
<dbReference type="InterPro" id="IPR016186">
    <property type="entry name" value="C-type_lectin-like/link_sf"/>
</dbReference>
<dbReference type="OMA" id="NTSAWHI"/>
<dbReference type="KEGG" id="epa:114575462"/>
<dbReference type="InterPro" id="IPR001304">
    <property type="entry name" value="C-type_lectin-like"/>
</dbReference>
<feature type="domain" description="C-type lectin" evidence="1">
    <location>
        <begin position="7"/>
        <end position="108"/>
    </location>
</feature>
<dbReference type="Gene3D" id="3.10.100.10">
    <property type="entry name" value="Mannose-Binding Protein A, subunit A"/>
    <property type="match status" value="1"/>
</dbReference>
<dbReference type="Proteomes" id="UP000887567">
    <property type="component" value="Unplaced"/>
</dbReference>
<dbReference type="PROSITE" id="PS50041">
    <property type="entry name" value="C_TYPE_LECTIN_2"/>
    <property type="match status" value="1"/>
</dbReference>
<name>A0A913YM83_EXADI</name>